<dbReference type="RefSeq" id="WP_201370593.1">
    <property type="nucleotide sequence ID" value="NZ_BNJG01000001.1"/>
</dbReference>
<comment type="caution">
    <text evidence="9">The sequence shown here is derived from an EMBL/GenBank/DDBJ whole genome shotgun (WGS) entry which is preliminary data.</text>
</comment>
<dbReference type="SUPFAM" id="SSF55729">
    <property type="entry name" value="Acyl-CoA N-acyltransferases (Nat)"/>
    <property type="match status" value="2"/>
</dbReference>
<keyword evidence="10" id="KW-1185">Reference proteome</keyword>
<proteinExistence type="inferred from homology"/>
<feature type="domain" description="N-acetyltransferase" evidence="8">
    <location>
        <begin position="183"/>
        <end position="336"/>
    </location>
</feature>
<dbReference type="EMBL" id="BNJG01000001">
    <property type="protein sequence ID" value="GHO53812.1"/>
    <property type="molecule type" value="Genomic_DNA"/>
</dbReference>
<evidence type="ECO:0000256" key="6">
    <source>
        <dbReference type="ARBA" id="ARBA00023316"/>
    </source>
</evidence>
<dbReference type="Proteomes" id="UP000654345">
    <property type="component" value="Unassembled WGS sequence"/>
</dbReference>
<dbReference type="Gene3D" id="3.40.630.30">
    <property type="match status" value="2"/>
</dbReference>
<keyword evidence="5" id="KW-0012">Acyltransferase</keyword>
<keyword evidence="2" id="KW-0808">Transferase</keyword>
<reference evidence="9 10" key="1">
    <citation type="journal article" date="2021" name="Int. J. Syst. Evol. Microbiol.">
        <title>Reticulibacter mediterranei gen. nov., sp. nov., within the new family Reticulibacteraceae fam. nov., and Ktedonospora formicarum gen. nov., sp. nov., Ktedonobacter robiniae sp. nov., Dictyobacter formicarum sp. nov. and Dictyobacter arantiisoli sp. nov., belonging to the class Ktedonobacteria.</title>
        <authorList>
            <person name="Yabe S."/>
            <person name="Zheng Y."/>
            <person name="Wang C.M."/>
            <person name="Sakai Y."/>
            <person name="Abe K."/>
            <person name="Yokota A."/>
            <person name="Donadio S."/>
            <person name="Cavaletti L."/>
            <person name="Monciardini P."/>
        </authorList>
    </citation>
    <scope>NUCLEOTIDE SEQUENCE [LARGE SCALE GENOMIC DNA]</scope>
    <source>
        <strain evidence="9 10">SOSP1-30</strain>
    </source>
</reference>
<gene>
    <name evidence="9" type="ORF">KSB_22870</name>
</gene>
<feature type="compositionally biased region" description="Low complexity" evidence="7">
    <location>
        <begin position="381"/>
        <end position="401"/>
    </location>
</feature>
<feature type="region of interest" description="Disordered" evidence="7">
    <location>
        <begin position="353"/>
        <end position="426"/>
    </location>
</feature>
<keyword evidence="6" id="KW-0961">Cell wall biogenesis/degradation</keyword>
<dbReference type="PROSITE" id="PS51191">
    <property type="entry name" value="FEMABX"/>
    <property type="match status" value="1"/>
</dbReference>
<comment type="similarity">
    <text evidence="1">Belongs to the FemABX family.</text>
</comment>
<keyword evidence="4" id="KW-0573">Peptidoglycan synthesis</keyword>
<dbReference type="Pfam" id="PF02388">
    <property type="entry name" value="FemAB"/>
    <property type="match status" value="2"/>
</dbReference>
<evidence type="ECO:0000256" key="5">
    <source>
        <dbReference type="ARBA" id="ARBA00023315"/>
    </source>
</evidence>
<name>A0ABQ3UMA9_9CHLR</name>
<dbReference type="InterPro" id="IPR003447">
    <property type="entry name" value="FEMABX"/>
</dbReference>
<feature type="compositionally biased region" description="Basic and acidic residues" evidence="7">
    <location>
        <begin position="354"/>
        <end position="376"/>
    </location>
</feature>
<evidence type="ECO:0000313" key="9">
    <source>
        <dbReference type="EMBL" id="GHO53812.1"/>
    </source>
</evidence>
<evidence type="ECO:0000259" key="8">
    <source>
        <dbReference type="PROSITE" id="PS51186"/>
    </source>
</evidence>
<dbReference type="InterPro" id="IPR000182">
    <property type="entry name" value="GNAT_dom"/>
</dbReference>
<dbReference type="PANTHER" id="PTHR36174">
    <property type="entry name" value="LIPID II:GLYCINE GLYCYLTRANSFERASE"/>
    <property type="match status" value="1"/>
</dbReference>
<evidence type="ECO:0000313" key="10">
    <source>
        <dbReference type="Proteomes" id="UP000654345"/>
    </source>
</evidence>
<accession>A0ABQ3UMA9</accession>
<dbReference type="PANTHER" id="PTHR36174:SF1">
    <property type="entry name" value="LIPID II:GLYCINE GLYCYLTRANSFERASE"/>
    <property type="match status" value="1"/>
</dbReference>
<evidence type="ECO:0000256" key="2">
    <source>
        <dbReference type="ARBA" id="ARBA00022679"/>
    </source>
</evidence>
<dbReference type="InterPro" id="IPR050644">
    <property type="entry name" value="PG_Glycine_Bridge_Synth"/>
</dbReference>
<evidence type="ECO:0000256" key="7">
    <source>
        <dbReference type="SAM" id="MobiDB-lite"/>
    </source>
</evidence>
<evidence type="ECO:0000256" key="4">
    <source>
        <dbReference type="ARBA" id="ARBA00022984"/>
    </source>
</evidence>
<protein>
    <submittedName>
        <fullName evidence="9">Methicillin resistance protein</fullName>
    </submittedName>
</protein>
<dbReference type="InterPro" id="IPR016181">
    <property type="entry name" value="Acyl_CoA_acyltransferase"/>
</dbReference>
<keyword evidence="3" id="KW-0133">Cell shape</keyword>
<organism evidence="9 10">
    <name type="scientific">Ktedonobacter robiniae</name>
    <dbReference type="NCBI Taxonomy" id="2778365"/>
    <lineage>
        <taxon>Bacteria</taxon>
        <taxon>Bacillati</taxon>
        <taxon>Chloroflexota</taxon>
        <taxon>Ktedonobacteria</taxon>
        <taxon>Ktedonobacterales</taxon>
        <taxon>Ktedonobacteraceae</taxon>
        <taxon>Ktedonobacter</taxon>
    </lineage>
</organism>
<evidence type="ECO:0000256" key="3">
    <source>
        <dbReference type="ARBA" id="ARBA00022960"/>
    </source>
</evidence>
<sequence length="426" mass="48788">MTLTIQEINDREQWNNFLTSQPRGHLLQSYEWGELNKYLGGRIYRLGALEDGRLTGVMLLTVNPVPLPARIPGLKLSWLYSARGPTVESPDSPALSALIEHAHKVARKERAVILRIEPNIADDDPNEHTWLAAYSKIGFRTNPIAVHGRRSWVLDIRPSAEELLANFKMTWRQNVRAAGRKGVIIREASSDADFEAYYELLKVTSERDAFFIHSLDYHKEIYRHFASKGDAVLYIAEHEGTAIAAKMLIRFGDWCWDMFGATSNEKRNLKPAYLLQYTCFQWAQARGCSYFDFRTIPEILEPGEEMWGVYEYKKGFGGFSRLNMPTQDYVYRPLIYTLWSRLVEYRRAKRHQERQKVELERSARGQAQRKDEEAKPAEQIPATPKEQPQPAKAKQKQQAGKNGKKPQEAGSSPIADTPEETSSPVS</sequence>
<evidence type="ECO:0000256" key="1">
    <source>
        <dbReference type="ARBA" id="ARBA00009943"/>
    </source>
</evidence>
<dbReference type="PROSITE" id="PS51186">
    <property type="entry name" value="GNAT"/>
    <property type="match status" value="1"/>
</dbReference>